<organism evidence="1 2">
    <name type="scientific">Holothuria leucospilota</name>
    <name type="common">Black long sea cucumber</name>
    <name type="synonym">Mertensiothuria leucospilota</name>
    <dbReference type="NCBI Taxonomy" id="206669"/>
    <lineage>
        <taxon>Eukaryota</taxon>
        <taxon>Metazoa</taxon>
        <taxon>Echinodermata</taxon>
        <taxon>Eleutherozoa</taxon>
        <taxon>Echinozoa</taxon>
        <taxon>Holothuroidea</taxon>
        <taxon>Aspidochirotacea</taxon>
        <taxon>Aspidochirotida</taxon>
        <taxon>Holothuriidae</taxon>
        <taxon>Holothuria</taxon>
    </lineage>
</organism>
<dbReference type="Proteomes" id="UP001152320">
    <property type="component" value="Chromosome 20"/>
</dbReference>
<dbReference type="EMBL" id="JAIZAY010000020">
    <property type="protein sequence ID" value="KAJ8022767.1"/>
    <property type="molecule type" value="Genomic_DNA"/>
</dbReference>
<sequence>MGADTKLSIDQGHSDTKVWFTTSVFTGLKIRSASDHEKSEEYKEEQDKPISWFTPQLFVGISRHKHSSLLKATSR</sequence>
<comment type="caution">
    <text evidence="1">The sequence shown here is derived from an EMBL/GenBank/DDBJ whole genome shotgun (WGS) entry which is preliminary data.</text>
</comment>
<evidence type="ECO:0000313" key="2">
    <source>
        <dbReference type="Proteomes" id="UP001152320"/>
    </source>
</evidence>
<dbReference type="AlphaFoldDB" id="A0A9Q0YMB2"/>
<evidence type="ECO:0000313" key="1">
    <source>
        <dbReference type="EMBL" id="KAJ8022767.1"/>
    </source>
</evidence>
<accession>A0A9Q0YMB2</accession>
<gene>
    <name evidence="1" type="ORF">HOLleu_37755</name>
</gene>
<name>A0A9Q0YMB2_HOLLE</name>
<reference evidence="1" key="1">
    <citation type="submission" date="2021-10" db="EMBL/GenBank/DDBJ databases">
        <title>Tropical sea cucumber genome reveals ecological adaptation and Cuvierian tubules defense mechanism.</title>
        <authorList>
            <person name="Chen T."/>
        </authorList>
    </citation>
    <scope>NUCLEOTIDE SEQUENCE</scope>
    <source>
        <strain evidence="1">Nanhai2018</strain>
        <tissue evidence="1">Muscle</tissue>
    </source>
</reference>
<keyword evidence="2" id="KW-1185">Reference proteome</keyword>
<proteinExistence type="predicted"/>
<protein>
    <submittedName>
        <fullName evidence="1">Uncharacterized protein</fullName>
    </submittedName>
</protein>